<feature type="compositionally biased region" description="Basic and acidic residues" evidence="1">
    <location>
        <begin position="695"/>
        <end position="707"/>
    </location>
</feature>
<dbReference type="Proteomes" id="UP000525652">
    <property type="component" value="Unassembled WGS sequence"/>
</dbReference>
<dbReference type="InterPro" id="IPR036116">
    <property type="entry name" value="FN3_sf"/>
</dbReference>
<name>A0A7X1AVB8_9BACT</name>
<feature type="compositionally biased region" description="Polar residues" evidence="1">
    <location>
        <begin position="493"/>
        <end position="509"/>
    </location>
</feature>
<evidence type="ECO:0000313" key="3">
    <source>
        <dbReference type="Proteomes" id="UP000525652"/>
    </source>
</evidence>
<dbReference type="SUPFAM" id="SSF49265">
    <property type="entry name" value="Fibronectin type III"/>
    <property type="match status" value="1"/>
</dbReference>
<dbReference type="RefSeq" id="WP_185691426.1">
    <property type="nucleotide sequence ID" value="NZ_JACHVA010000033.1"/>
</dbReference>
<feature type="compositionally biased region" description="Low complexity" evidence="1">
    <location>
        <begin position="259"/>
        <end position="276"/>
    </location>
</feature>
<dbReference type="AlphaFoldDB" id="A0A7X1AVB8"/>
<reference evidence="2 3" key="1">
    <citation type="submission" date="2020-07" db="EMBL/GenBank/DDBJ databases">
        <authorList>
            <person name="Feng X."/>
        </authorList>
    </citation>
    <scope>NUCLEOTIDE SEQUENCE [LARGE SCALE GENOMIC DNA]</scope>
    <source>
        <strain evidence="2 3">JCM14086</strain>
    </source>
</reference>
<evidence type="ECO:0000313" key="2">
    <source>
        <dbReference type="EMBL" id="MBC2600686.1"/>
    </source>
</evidence>
<comment type="caution">
    <text evidence="2">The sequence shown here is derived from an EMBL/GenBank/DDBJ whole genome shotgun (WGS) entry which is preliminary data.</text>
</comment>
<keyword evidence="3" id="KW-1185">Reference proteome</keyword>
<organism evidence="2 3">
    <name type="scientific">Puniceicoccus vermicola</name>
    <dbReference type="NCBI Taxonomy" id="388746"/>
    <lineage>
        <taxon>Bacteria</taxon>
        <taxon>Pseudomonadati</taxon>
        <taxon>Verrucomicrobiota</taxon>
        <taxon>Opitutia</taxon>
        <taxon>Puniceicoccales</taxon>
        <taxon>Puniceicoccaceae</taxon>
        <taxon>Puniceicoccus</taxon>
    </lineage>
</organism>
<dbReference type="Gene3D" id="2.130.10.10">
    <property type="entry name" value="YVTN repeat-like/Quinoprotein amine dehydrogenase"/>
    <property type="match status" value="1"/>
</dbReference>
<proteinExistence type="predicted"/>
<accession>A0A7X1AVB8</accession>
<sequence length="713" mass="78420">MKRSFLLSFLLSSTSLFGVKTDSHVFEGYPTLSDGELQGVAVHWDGGIGVGPSLDEGIRPPQGAVIWDLAQTEDGFLYIATGGPGAVYKMEIASGEMKKVLDPDEPLLRAIHVDADGNLYAGTSPEGRVYRVNADDGFPEIYADLESLYIWSIEDDPENEGALLIAAGAPGRIYRLPKDFAPGDEPEIVLDTNAVHVSTFAFSPDGTLYYATGPGGHLLRKRSGGKPETLVELGQGEVREIFPKDDGSVRIAVYRSDSSDTSSSSNSSDNDSDSASPDGLPSGIFDVGSDGFVEILLAGSDEKIFSATLLDNELLIGSDSRGRVYRFQDRFDWSLLAESEDGGEVSKIEAIDDKNAWVATSNPATIHRLSYDPTAKGVFISEVYDAGQKVRWGTLIPVGIQLDSIQWETRTGNRSRPDDSWSEWEALKEQKVASQPGRFFQYRANFETPEAVVRRIELFYQLPNEAPIFRRVEGIPLRLESLPMPPQAPPRSTLPQLFSQNDNDKSSPSMPQPFVIHEDSGWLSIVWEAVDPNDDELRYRVYLRRLDQEDWFLLAEDLKDPFFSLNIAGFDPGFYEPRIQASDRMSNPPNLAKTSETRGNLILIDNQPPTIIPPTPENPLQFTVSDNFSIISSVTFRLEGSESRALLPTDGIFDSKKKTFKLPEEAQEPGATLHIEAADARGNRAAWTGLVTAPEKTDSASDEEPKPESSPAS</sequence>
<feature type="region of interest" description="Disordered" evidence="1">
    <location>
        <begin position="689"/>
        <end position="713"/>
    </location>
</feature>
<dbReference type="EMBL" id="JACHVA010000033">
    <property type="protein sequence ID" value="MBC2600686.1"/>
    <property type="molecule type" value="Genomic_DNA"/>
</dbReference>
<dbReference type="SUPFAM" id="SSF63829">
    <property type="entry name" value="Calcium-dependent phosphotriesterase"/>
    <property type="match status" value="1"/>
</dbReference>
<feature type="region of interest" description="Disordered" evidence="1">
    <location>
        <begin position="255"/>
        <end position="280"/>
    </location>
</feature>
<feature type="region of interest" description="Disordered" evidence="1">
    <location>
        <begin position="481"/>
        <end position="511"/>
    </location>
</feature>
<protein>
    <submittedName>
        <fullName evidence="2">WD40 repeat domain-containing protein</fullName>
    </submittedName>
</protein>
<gene>
    <name evidence="2" type="ORF">H5P30_02705</name>
</gene>
<evidence type="ECO:0000256" key="1">
    <source>
        <dbReference type="SAM" id="MobiDB-lite"/>
    </source>
</evidence>
<dbReference type="SUPFAM" id="SSF75011">
    <property type="entry name" value="3-carboxy-cis,cis-mucoante lactonizing enzyme"/>
    <property type="match status" value="1"/>
</dbReference>
<dbReference type="InterPro" id="IPR015943">
    <property type="entry name" value="WD40/YVTN_repeat-like_dom_sf"/>
</dbReference>